<reference evidence="2" key="1">
    <citation type="submission" date="2020-05" db="EMBL/GenBank/DDBJ databases">
        <authorList>
            <person name="Rincon C."/>
            <person name="Sanders R I."/>
            <person name="Robbins C."/>
            <person name="Chaturvedi A."/>
        </authorList>
    </citation>
    <scope>NUCLEOTIDE SEQUENCE</scope>
    <source>
        <strain evidence="2">CHB12</strain>
    </source>
</reference>
<evidence type="ECO:0000313" key="3">
    <source>
        <dbReference type="Proteomes" id="UP000684084"/>
    </source>
</evidence>
<proteinExistence type="predicted"/>
<gene>
    <name evidence="2" type="ORF">CHRIB12_LOCUS18106</name>
</gene>
<name>A0A916EEW1_9GLOM</name>
<feature type="region of interest" description="Disordered" evidence="1">
    <location>
        <begin position="1"/>
        <end position="20"/>
    </location>
</feature>
<dbReference type="VEuPathDB" id="FungiDB:RhiirFUN_016318"/>
<accession>A0A916EEW1</accession>
<evidence type="ECO:0000256" key="1">
    <source>
        <dbReference type="SAM" id="MobiDB-lite"/>
    </source>
</evidence>
<sequence length="82" mass="9193">MGETTFNQEQTSASILAPQPLDTQTPVFTYDQIPFQNTPVEPTSEVNPAPDFDIPVDLKPFIPADGQLYLKKSRKKKNSLRT</sequence>
<evidence type="ECO:0000313" key="2">
    <source>
        <dbReference type="EMBL" id="CAB5382780.1"/>
    </source>
</evidence>
<comment type="caution">
    <text evidence="2">The sequence shown here is derived from an EMBL/GenBank/DDBJ whole genome shotgun (WGS) entry which is preliminary data.</text>
</comment>
<dbReference type="Proteomes" id="UP000684084">
    <property type="component" value="Unassembled WGS sequence"/>
</dbReference>
<protein>
    <submittedName>
        <fullName evidence="2">Uncharacterized protein</fullName>
    </submittedName>
</protein>
<dbReference type="AlphaFoldDB" id="A0A916EEW1"/>
<dbReference type="EMBL" id="CAGKOT010000047">
    <property type="protein sequence ID" value="CAB5382780.1"/>
    <property type="molecule type" value="Genomic_DNA"/>
</dbReference>
<feature type="compositionally biased region" description="Polar residues" evidence="1">
    <location>
        <begin position="1"/>
        <end position="14"/>
    </location>
</feature>
<organism evidence="2 3">
    <name type="scientific">Rhizophagus irregularis</name>
    <dbReference type="NCBI Taxonomy" id="588596"/>
    <lineage>
        <taxon>Eukaryota</taxon>
        <taxon>Fungi</taxon>
        <taxon>Fungi incertae sedis</taxon>
        <taxon>Mucoromycota</taxon>
        <taxon>Glomeromycotina</taxon>
        <taxon>Glomeromycetes</taxon>
        <taxon>Glomerales</taxon>
        <taxon>Glomeraceae</taxon>
        <taxon>Rhizophagus</taxon>
    </lineage>
</organism>
<dbReference type="OrthoDB" id="2363407at2759"/>